<organism evidence="2 3">
    <name type="scientific">Nocardioides dubius</name>
    <dbReference type="NCBI Taxonomy" id="317019"/>
    <lineage>
        <taxon>Bacteria</taxon>
        <taxon>Bacillati</taxon>
        <taxon>Actinomycetota</taxon>
        <taxon>Actinomycetes</taxon>
        <taxon>Propionibacteriales</taxon>
        <taxon>Nocardioidaceae</taxon>
        <taxon>Nocardioides</taxon>
    </lineage>
</organism>
<dbReference type="Gene3D" id="3.60.15.10">
    <property type="entry name" value="Ribonuclease Z/Hydroxyacylglutathione hydrolase-like"/>
    <property type="match status" value="1"/>
</dbReference>
<dbReference type="EMBL" id="BAAALG010000017">
    <property type="protein sequence ID" value="GAA1114252.1"/>
    <property type="molecule type" value="Genomic_DNA"/>
</dbReference>
<evidence type="ECO:0000313" key="2">
    <source>
        <dbReference type="EMBL" id="GAA1114252.1"/>
    </source>
</evidence>
<dbReference type="Proteomes" id="UP001501581">
    <property type="component" value="Unassembled WGS sequence"/>
</dbReference>
<dbReference type="Pfam" id="PF00753">
    <property type="entry name" value="Lactamase_B"/>
    <property type="match status" value="1"/>
</dbReference>
<evidence type="ECO:0000259" key="1">
    <source>
        <dbReference type="SMART" id="SM00849"/>
    </source>
</evidence>
<dbReference type="RefSeq" id="WP_343996771.1">
    <property type="nucleotide sequence ID" value="NZ_BAAALG010000017.1"/>
</dbReference>
<keyword evidence="3" id="KW-1185">Reference proteome</keyword>
<dbReference type="InterPro" id="IPR036866">
    <property type="entry name" value="RibonucZ/Hydroxyglut_hydro"/>
</dbReference>
<evidence type="ECO:0000313" key="3">
    <source>
        <dbReference type="Proteomes" id="UP001501581"/>
    </source>
</evidence>
<dbReference type="PANTHER" id="PTHR42951">
    <property type="entry name" value="METALLO-BETA-LACTAMASE DOMAIN-CONTAINING"/>
    <property type="match status" value="1"/>
</dbReference>
<comment type="caution">
    <text evidence="2">The sequence shown here is derived from an EMBL/GenBank/DDBJ whole genome shotgun (WGS) entry which is preliminary data.</text>
</comment>
<dbReference type="PANTHER" id="PTHR42951:SF4">
    <property type="entry name" value="ACYL-COENZYME A THIOESTERASE MBLAC2"/>
    <property type="match status" value="1"/>
</dbReference>
<proteinExistence type="predicted"/>
<dbReference type="SMART" id="SM00849">
    <property type="entry name" value="Lactamase_B"/>
    <property type="match status" value="1"/>
</dbReference>
<sequence length="277" mass="29428">MELAFVEVGDRVWVCRQEWFDLNLSVVAGTASVVVIDTGASEHNGEALRDAVARLTPLPIRAVVNTHEHFDHTLGNAAFGEVPIVAHEVAAANTVAAAQRWIAESPHEPRIEEVRASRVLAASETFASVTVLDVGERQIELIHPGRGHTGGDIVALVPDASVLIAGDLIEESAPPAYGADSYPLEWPASLDVVTSLLPAGAVVVPGHGAVVDADFVNEQRDQIAAVAETIRSLAADGVRRDAALETGAWPFPREALRHAVARGWSQLPRGSLRLPMA</sequence>
<gene>
    <name evidence="2" type="ORF">GCM10009668_40820</name>
</gene>
<protein>
    <submittedName>
        <fullName evidence="2">MBL fold metallo-hydrolase</fullName>
    </submittedName>
</protein>
<name>A0ABP4EPC5_9ACTN</name>
<feature type="domain" description="Metallo-beta-lactamase" evidence="1">
    <location>
        <begin position="21"/>
        <end position="207"/>
    </location>
</feature>
<dbReference type="InterPro" id="IPR050855">
    <property type="entry name" value="NDM-1-like"/>
</dbReference>
<dbReference type="InterPro" id="IPR001279">
    <property type="entry name" value="Metallo-B-lactamas"/>
</dbReference>
<dbReference type="SUPFAM" id="SSF56281">
    <property type="entry name" value="Metallo-hydrolase/oxidoreductase"/>
    <property type="match status" value="1"/>
</dbReference>
<accession>A0ABP4EPC5</accession>
<reference evidence="3" key="1">
    <citation type="journal article" date="2019" name="Int. J. Syst. Evol. Microbiol.">
        <title>The Global Catalogue of Microorganisms (GCM) 10K type strain sequencing project: providing services to taxonomists for standard genome sequencing and annotation.</title>
        <authorList>
            <consortium name="The Broad Institute Genomics Platform"/>
            <consortium name="The Broad Institute Genome Sequencing Center for Infectious Disease"/>
            <person name="Wu L."/>
            <person name="Ma J."/>
        </authorList>
    </citation>
    <scope>NUCLEOTIDE SEQUENCE [LARGE SCALE GENOMIC DNA]</scope>
    <source>
        <strain evidence="3">JCM 13008</strain>
    </source>
</reference>
<dbReference type="CDD" id="cd16282">
    <property type="entry name" value="metallo-hydrolase-like_MBL-fold"/>
    <property type="match status" value="1"/>
</dbReference>